<sequence length="101" mass="11566">MGLNEEYDQIRNQILAMHPIPIVSKAYSMVSNVEKQRKVRSMVIESVGNMTLSVQKPQNYKPSGQGYVRHDRQVVKCDHYSRTGHVKSGCFKLIGYPNQNQ</sequence>
<dbReference type="PANTHER" id="PTHR34222:SF99">
    <property type="entry name" value="PROTEIN, PUTATIVE-RELATED"/>
    <property type="match status" value="1"/>
</dbReference>
<comment type="caution">
    <text evidence="1">The sequence shown here is derived from an EMBL/GenBank/DDBJ whole genome shotgun (WGS) entry which is preliminary data.</text>
</comment>
<evidence type="ECO:0000313" key="1">
    <source>
        <dbReference type="EMBL" id="GAA0183533.1"/>
    </source>
</evidence>
<dbReference type="EMBL" id="BAABME010011290">
    <property type="protein sequence ID" value="GAA0183533.1"/>
    <property type="molecule type" value="Genomic_DNA"/>
</dbReference>
<accession>A0AAV3RR69</accession>
<dbReference type="PANTHER" id="PTHR34222">
    <property type="entry name" value="GAG_PRE-INTEGRS DOMAIN-CONTAINING PROTEIN"/>
    <property type="match status" value="1"/>
</dbReference>
<keyword evidence="2" id="KW-1185">Reference proteome</keyword>
<reference evidence="1 2" key="1">
    <citation type="submission" date="2024-01" db="EMBL/GenBank/DDBJ databases">
        <title>The complete chloroplast genome sequence of Lithospermum erythrorhizon: insights into the phylogenetic relationship among Boraginaceae species and the maternal lineages of purple gromwells.</title>
        <authorList>
            <person name="Okada T."/>
            <person name="Watanabe K."/>
        </authorList>
    </citation>
    <scope>NUCLEOTIDE SEQUENCE [LARGE SCALE GENOMIC DNA]</scope>
</reference>
<dbReference type="AlphaFoldDB" id="A0AAV3RR69"/>
<organism evidence="1 2">
    <name type="scientific">Lithospermum erythrorhizon</name>
    <name type="common">Purple gromwell</name>
    <name type="synonym">Lithospermum officinale var. erythrorhizon</name>
    <dbReference type="NCBI Taxonomy" id="34254"/>
    <lineage>
        <taxon>Eukaryota</taxon>
        <taxon>Viridiplantae</taxon>
        <taxon>Streptophyta</taxon>
        <taxon>Embryophyta</taxon>
        <taxon>Tracheophyta</taxon>
        <taxon>Spermatophyta</taxon>
        <taxon>Magnoliopsida</taxon>
        <taxon>eudicotyledons</taxon>
        <taxon>Gunneridae</taxon>
        <taxon>Pentapetalae</taxon>
        <taxon>asterids</taxon>
        <taxon>lamiids</taxon>
        <taxon>Boraginales</taxon>
        <taxon>Boraginaceae</taxon>
        <taxon>Boraginoideae</taxon>
        <taxon>Lithospermeae</taxon>
        <taxon>Lithospermum</taxon>
    </lineage>
</organism>
<dbReference type="Proteomes" id="UP001454036">
    <property type="component" value="Unassembled WGS sequence"/>
</dbReference>
<protein>
    <submittedName>
        <fullName evidence="1">Uncharacterized protein</fullName>
    </submittedName>
</protein>
<proteinExistence type="predicted"/>
<evidence type="ECO:0000313" key="2">
    <source>
        <dbReference type="Proteomes" id="UP001454036"/>
    </source>
</evidence>
<name>A0AAV3RR69_LITER</name>
<gene>
    <name evidence="1" type="ORF">LIER_30927</name>
</gene>